<keyword evidence="2" id="KW-0378">Hydrolase</keyword>
<name>A0A6A6RIZ1_9PLEO</name>
<dbReference type="PANTHER" id="PTHR43798">
    <property type="entry name" value="MONOACYLGLYCEROL LIPASE"/>
    <property type="match status" value="1"/>
</dbReference>
<evidence type="ECO:0000313" key="2">
    <source>
        <dbReference type="EMBL" id="KAF2634411.1"/>
    </source>
</evidence>
<gene>
    <name evidence="2" type="ORF">P280DRAFT_474662</name>
</gene>
<dbReference type="InterPro" id="IPR000073">
    <property type="entry name" value="AB_hydrolase_1"/>
</dbReference>
<dbReference type="SUPFAM" id="SSF53474">
    <property type="entry name" value="alpha/beta-Hydrolases"/>
    <property type="match status" value="1"/>
</dbReference>
<dbReference type="InterPro" id="IPR050266">
    <property type="entry name" value="AB_hydrolase_sf"/>
</dbReference>
<keyword evidence="3" id="KW-1185">Reference proteome</keyword>
<dbReference type="EMBL" id="MU006831">
    <property type="protein sequence ID" value="KAF2634411.1"/>
    <property type="molecule type" value="Genomic_DNA"/>
</dbReference>
<dbReference type="GO" id="GO:0016020">
    <property type="term" value="C:membrane"/>
    <property type="evidence" value="ECO:0007669"/>
    <property type="project" value="TreeGrafter"/>
</dbReference>
<dbReference type="AlphaFoldDB" id="A0A6A6RIZ1"/>
<dbReference type="InterPro" id="IPR029058">
    <property type="entry name" value="AB_hydrolase_fold"/>
</dbReference>
<protein>
    <submittedName>
        <fullName evidence="2">Alpha/beta-hydrolase</fullName>
    </submittedName>
</protein>
<accession>A0A6A6RIZ1</accession>
<evidence type="ECO:0000259" key="1">
    <source>
        <dbReference type="Pfam" id="PF00561"/>
    </source>
</evidence>
<dbReference type="PANTHER" id="PTHR43798:SF33">
    <property type="entry name" value="HYDROLASE, PUTATIVE (AFU_ORTHOLOGUE AFUA_2G14860)-RELATED"/>
    <property type="match status" value="1"/>
</dbReference>
<dbReference type="Proteomes" id="UP000799753">
    <property type="component" value="Unassembled WGS sequence"/>
</dbReference>
<dbReference type="GO" id="GO:0016787">
    <property type="term" value="F:hydrolase activity"/>
    <property type="evidence" value="ECO:0007669"/>
    <property type="project" value="UniProtKB-KW"/>
</dbReference>
<organism evidence="2 3">
    <name type="scientific">Massarina eburnea CBS 473.64</name>
    <dbReference type="NCBI Taxonomy" id="1395130"/>
    <lineage>
        <taxon>Eukaryota</taxon>
        <taxon>Fungi</taxon>
        <taxon>Dikarya</taxon>
        <taxon>Ascomycota</taxon>
        <taxon>Pezizomycotina</taxon>
        <taxon>Dothideomycetes</taxon>
        <taxon>Pleosporomycetidae</taxon>
        <taxon>Pleosporales</taxon>
        <taxon>Massarineae</taxon>
        <taxon>Massarinaceae</taxon>
        <taxon>Massarina</taxon>
    </lineage>
</organism>
<dbReference type="OrthoDB" id="408373at2759"/>
<feature type="domain" description="AB hydrolase-1" evidence="1">
    <location>
        <begin position="38"/>
        <end position="209"/>
    </location>
</feature>
<proteinExistence type="predicted"/>
<sequence>MAADIPSLPTLSGAFVQTTNYLNVPGATLYYETYGTGPLILFISGGNGHADIWRPVAKVLASNYTVAIYDRRGFSRSLLSPTAIQDYSKRIETDATDAKLLLEKLAPNATKDATVFGTSSGAIIALQFLQMFPEVAKTVAIHEPPLVKILPDAAPLDAKQRELYDIYRAYGIPAAMLKFAEVYFFEISSTTSISLPDARENPHEPNNMQYWFEREFLQYPLRDMSLEEIGKQSKKLVLTNGKTTNPQAPQYRTNVVMGERFGLDVAGLAGGHMGYQGGGGAAWAEDLLEVLKGRE</sequence>
<dbReference type="Gene3D" id="3.40.50.1820">
    <property type="entry name" value="alpha/beta hydrolase"/>
    <property type="match status" value="1"/>
</dbReference>
<reference evidence="2" key="1">
    <citation type="journal article" date="2020" name="Stud. Mycol.">
        <title>101 Dothideomycetes genomes: a test case for predicting lifestyles and emergence of pathogens.</title>
        <authorList>
            <person name="Haridas S."/>
            <person name="Albert R."/>
            <person name="Binder M."/>
            <person name="Bloem J."/>
            <person name="Labutti K."/>
            <person name="Salamov A."/>
            <person name="Andreopoulos B."/>
            <person name="Baker S."/>
            <person name="Barry K."/>
            <person name="Bills G."/>
            <person name="Bluhm B."/>
            <person name="Cannon C."/>
            <person name="Castanera R."/>
            <person name="Culley D."/>
            <person name="Daum C."/>
            <person name="Ezra D."/>
            <person name="Gonzalez J."/>
            <person name="Henrissat B."/>
            <person name="Kuo A."/>
            <person name="Liang C."/>
            <person name="Lipzen A."/>
            <person name="Lutzoni F."/>
            <person name="Magnuson J."/>
            <person name="Mondo S."/>
            <person name="Nolan M."/>
            <person name="Ohm R."/>
            <person name="Pangilinan J."/>
            <person name="Park H.-J."/>
            <person name="Ramirez L."/>
            <person name="Alfaro M."/>
            <person name="Sun H."/>
            <person name="Tritt A."/>
            <person name="Yoshinaga Y."/>
            <person name="Zwiers L.-H."/>
            <person name="Turgeon B."/>
            <person name="Goodwin S."/>
            <person name="Spatafora J."/>
            <person name="Crous P."/>
            <person name="Grigoriev I."/>
        </authorList>
    </citation>
    <scope>NUCLEOTIDE SEQUENCE</scope>
    <source>
        <strain evidence="2">CBS 473.64</strain>
    </source>
</reference>
<evidence type="ECO:0000313" key="3">
    <source>
        <dbReference type="Proteomes" id="UP000799753"/>
    </source>
</evidence>
<dbReference type="Pfam" id="PF00561">
    <property type="entry name" value="Abhydrolase_1"/>
    <property type="match status" value="1"/>
</dbReference>